<reference evidence="2" key="2">
    <citation type="submission" date="2020-11" db="EMBL/GenBank/DDBJ databases">
        <authorList>
            <person name="McCartney M.A."/>
            <person name="Auch B."/>
            <person name="Kono T."/>
            <person name="Mallez S."/>
            <person name="Becker A."/>
            <person name="Gohl D.M."/>
            <person name="Silverstein K.A.T."/>
            <person name="Koren S."/>
            <person name="Bechman K.B."/>
            <person name="Herman A."/>
            <person name="Abrahante J.E."/>
            <person name="Garbe J."/>
        </authorList>
    </citation>
    <scope>NUCLEOTIDE SEQUENCE</scope>
    <source>
        <strain evidence="2">Duluth1</strain>
        <tissue evidence="2">Whole animal</tissue>
    </source>
</reference>
<sequence>MNIINNSCCCREKRYGIECQPIGPVQLKHTPILVVACLPVDCGDMGFPRHIRDHQSKLCPPPLQLQASAYGLQIPTSAELERSYILCCIDNSVQKTDVAVAVRDAAKTTVMAWLFISPSPSRTVSRLPSLLTKSNREAVYTMVLSSINGNFWWVWPMWAGRPRVGNGAMQILVEIDRIVIREVQYQFEVNRSRNKELNFQGSSAFSVGGDSGQDGRTDRQTDGRRR</sequence>
<feature type="compositionally biased region" description="Basic and acidic residues" evidence="1">
    <location>
        <begin position="213"/>
        <end position="226"/>
    </location>
</feature>
<gene>
    <name evidence="2" type="ORF">DPMN_126459</name>
</gene>
<keyword evidence="3" id="KW-1185">Reference proteome</keyword>
<accession>A0A9D4GXC9</accession>
<evidence type="ECO:0000256" key="1">
    <source>
        <dbReference type="SAM" id="MobiDB-lite"/>
    </source>
</evidence>
<organism evidence="2 3">
    <name type="scientific">Dreissena polymorpha</name>
    <name type="common">Zebra mussel</name>
    <name type="synonym">Mytilus polymorpha</name>
    <dbReference type="NCBI Taxonomy" id="45954"/>
    <lineage>
        <taxon>Eukaryota</taxon>
        <taxon>Metazoa</taxon>
        <taxon>Spiralia</taxon>
        <taxon>Lophotrochozoa</taxon>
        <taxon>Mollusca</taxon>
        <taxon>Bivalvia</taxon>
        <taxon>Autobranchia</taxon>
        <taxon>Heteroconchia</taxon>
        <taxon>Euheterodonta</taxon>
        <taxon>Imparidentia</taxon>
        <taxon>Neoheterodontei</taxon>
        <taxon>Myida</taxon>
        <taxon>Dreissenoidea</taxon>
        <taxon>Dreissenidae</taxon>
        <taxon>Dreissena</taxon>
    </lineage>
</organism>
<evidence type="ECO:0000313" key="3">
    <source>
        <dbReference type="Proteomes" id="UP000828390"/>
    </source>
</evidence>
<evidence type="ECO:0000313" key="2">
    <source>
        <dbReference type="EMBL" id="KAH3824622.1"/>
    </source>
</evidence>
<dbReference type="EMBL" id="JAIWYP010000005">
    <property type="protein sequence ID" value="KAH3824622.1"/>
    <property type="molecule type" value="Genomic_DNA"/>
</dbReference>
<comment type="caution">
    <text evidence="2">The sequence shown here is derived from an EMBL/GenBank/DDBJ whole genome shotgun (WGS) entry which is preliminary data.</text>
</comment>
<name>A0A9D4GXC9_DREPO</name>
<feature type="region of interest" description="Disordered" evidence="1">
    <location>
        <begin position="201"/>
        <end position="226"/>
    </location>
</feature>
<dbReference type="Proteomes" id="UP000828390">
    <property type="component" value="Unassembled WGS sequence"/>
</dbReference>
<proteinExistence type="predicted"/>
<protein>
    <submittedName>
        <fullName evidence="2">Uncharacterized protein</fullName>
    </submittedName>
</protein>
<dbReference type="AlphaFoldDB" id="A0A9D4GXC9"/>
<reference evidence="2" key="1">
    <citation type="journal article" date="2019" name="bioRxiv">
        <title>The Genome of the Zebra Mussel, Dreissena polymorpha: A Resource for Invasive Species Research.</title>
        <authorList>
            <person name="McCartney M.A."/>
            <person name="Auch B."/>
            <person name="Kono T."/>
            <person name="Mallez S."/>
            <person name="Zhang Y."/>
            <person name="Obille A."/>
            <person name="Becker A."/>
            <person name="Abrahante J.E."/>
            <person name="Garbe J."/>
            <person name="Badalamenti J.P."/>
            <person name="Herman A."/>
            <person name="Mangelson H."/>
            <person name="Liachko I."/>
            <person name="Sullivan S."/>
            <person name="Sone E.D."/>
            <person name="Koren S."/>
            <person name="Silverstein K.A.T."/>
            <person name="Beckman K.B."/>
            <person name="Gohl D.M."/>
        </authorList>
    </citation>
    <scope>NUCLEOTIDE SEQUENCE</scope>
    <source>
        <strain evidence="2">Duluth1</strain>
        <tissue evidence="2">Whole animal</tissue>
    </source>
</reference>